<dbReference type="Proteomes" id="UP000398389">
    <property type="component" value="Unassembled WGS sequence"/>
</dbReference>
<dbReference type="InterPro" id="IPR049150">
    <property type="entry name" value="EFR3_HEAT-like_rpt"/>
</dbReference>
<comment type="similarity">
    <text evidence="1">Belongs to the EFR3 family.</text>
</comment>
<dbReference type="PANTHER" id="PTHR47766:SF1">
    <property type="entry name" value="PROTEIN EFR3"/>
    <property type="match status" value="1"/>
</dbReference>
<evidence type="ECO:0000313" key="4">
    <source>
        <dbReference type="EMBL" id="VVT44314.1"/>
    </source>
</evidence>
<proteinExistence type="inferred from homology"/>
<protein>
    <recommendedName>
        <fullName evidence="2">Protein EFR3</fullName>
    </recommendedName>
</protein>
<name>A0A5E8AYP7_9ASCO</name>
<dbReference type="PANTHER" id="PTHR47766">
    <property type="entry name" value="PROTEIN EFR3"/>
    <property type="match status" value="1"/>
</dbReference>
<dbReference type="RefSeq" id="XP_031850990.1">
    <property type="nucleotide sequence ID" value="XM_031995099.1"/>
</dbReference>
<evidence type="ECO:0000313" key="5">
    <source>
        <dbReference type="Proteomes" id="UP000398389"/>
    </source>
</evidence>
<dbReference type="GeneID" id="43579199"/>
<organism evidence="4 5">
    <name type="scientific">Magnusiomyces paraingens</name>
    <dbReference type="NCBI Taxonomy" id="2606893"/>
    <lineage>
        <taxon>Eukaryota</taxon>
        <taxon>Fungi</taxon>
        <taxon>Dikarya</taxon>
        <taxon>Ascomycota</taxon>
        <taxon>Saccharomycotina</taxon>
        <taxon>Dipodascomycetes</taxon>
        <taxon>Dipodascales</taxon>
        <taxon>Dipodascaceae</taxon>
        <taxon>Magnusiomyces</taxon>
    </lineage>
</organism>
<dbReference type="AlphaFoldDB" id="A0A5E8AYP7"/>
<dbReference type="InterPro" id="IPR016024">
    <property type="entry name" value="ARM-type_fold"/>
</dbReference>
<feature type="compositionally biased region" description="Basic and acidic residues" evidence="3">
    <location>
        <begin position="878"/>
        <end position="890"/>
    </location>
</feature>
<evidence type="ECO:0000256" key="1">
    <source>
        <dbReference type="ARBA" id="ARBA00010216"/>
    </source>
</evidence>
<sequence length="917" mass="99573">MHFKSKHQKLILQCYPPGRGIDKRPNSSELSYLLYYASTRRSKLTKVGVFLEAKALNDVYKGRSGDVQVTLDILKALIEKTHEDLNLFARNVVAVLNRILTSNDLALCQHASPVFQSFCQYHDGALFGGDPDYVHQFHILVDAYVALAGSASLTGPNALQWRLVGLDAIKSLSASAAISTPTGLVHIQKTVPVVLATLAIDSDGSALVRIDSHIYPLTRRESRRFSIAPEPPALTGEPLLLSTAMEALKNFFETTSYLVLKGSTDAVLAYLKDNNRPQQWAFTLVITCAKWVPVQIRFAVLGVLVDKLVAIPSQDTKTQYLYAYLVHALLSSAVNMIGLSVIDIERTLLHYQATLIKTTPKDLYTSGSPSVSDLVVILRECVVALASHIYYATQVPDMISELLSRFQSASTTPLGSQSLYIATLLKTITSILADSSSRANRGDVYLTISSWDGTQKLLNHPDPDVRHAFANTLIILLKNDGIDPDQIAPLNVNFRVTAGPVGRIISELHALGARSEPLLPTDYILIYHILNLVATQLKVNGAVRVAALANTFLAESRDLISCYHDSPKTSLNALERGLNLSSVALALFSTIGTTYDIKTLAEFTSEEISRRKSTGLWYRAIAVPMNYSFSYDVTASGKIPFPAEPSSEAILDTLQYLPDDKLLAEFAARWPDIPVESRASIVIPLQDETHTGAISATTRAHSQRASSENLLDALPTPVRARSLKELGYNTRILPTFFTGINTGTPVGVSGAVGVGGTAINQVNGSNNDTTISLDDVPIDTAKTNESTGWAIPTTTTPTGDTGTPTAAQAAAALLLQVPAPYRTFTAQSFGDLRREMSPKVTDLKKAASGYGGGGTSIRSAAHRRSEYAGSVRSQMSRTSDRYPIDEKREAPPAQPFDVSMFLNNIGFDPTHERGKLV</sequence>
<accession>A0A5E8AYP7</accession>
<dbReference type="InterPro" id="IPR039786">
    <property type="entry name" value="EFR3"/>
</dbReference>
<dbReference type="GO" id="GO:0072659">
    <property type="term" value="P:protein localization to plasma membrane"/>
    <property type="evidence" value="ECO:0007669"/>
    <property type="project" value="InterPro"/>
</dbReference>
<dbReference type="GO" id="GO:0005886">
    <property type="term" value="C:plasma membrane"/>
    <property type="evidence" value="ECO:0007669"/>
    <property type="project" value="TreeGrafter"/>
</dbReference>
<feature type="region of interest" description="Disordered" evidence="3">
    <location>
        <begin position="843"/>
        <end position="893"/>
    </location>
</feature>
<gene>
    <name evidence="4" type="ORF">SAPINGB_P000375</name>
</gene>
<reference evidence="4 5" key="1">
    <citation type="submission" date="2019-09" db="EMBL/GenBank/DDBJ databases">
        <authorList>
            <person name="Brejova B."/>
        </authorList>
    </citation>
    <scope>NUCLEOTIDE SEQUENCE [LARGE SCALE GENOMIC DNA]</scope>
</reference>
<dbReference type="SUPFAM" id="SSF48371">
    <property type="entry name" value="ARM repeat"/>
    <property type="match status" value="1"/>
</dbReference>
<dbReference type="Pfam" id="PF21072">
    <property type="entry name" value="EFR3"/>
    <property type="match status" value="1"/>
</dbReference>
<dbReference type="EMBL" id="CABVLU010000001">
    <property type="protein sequence ID" value="VVT44314.1"/>
    <property type="molecule type" value="Genomic_DNA"/>
</dbReference>
<evidence type="ECO:0000256" key="3">
    <source>
        <dbReference type="SAM" id="MobiDB-lite"/>
    </source>
</evidence>
<keyword evidence="5" id="KW-1185">Reference proteome</keyword>
<dbReference type="OrthoDB" id="19232at2759"/>
<evidence type="ECO:0000256" key="2">
    <source>
        <dbReference type="ARBA" id="ARBA00017967"/>
    </source>
</evidence>